<evidence type="ECO:0000256" key="1">
    <source>
        <dbReference type="ARBA" id="ARBA00023015"/>
    </source>
</evidence>
<dbReference type="InterPro" id="IPR010982">
    <property type="entry name" value="Lambda_DNA-bd_dom_sf"/>
</dbReference>
<accession>A0ABV4AY00</accession>
<proteinExistence type="predicted"/>
<dbReference type="InterPro" id="IPR050807">
    <property type="entry name" value="TransReg_Diox_bact_type"/>
</dbReference>
<dbReference type="CDD" id="cd00093">
    <property type="entry name" value="HTH_XRE"/>
    <property type="match status" value="1"/>
</dbReference>
<dbReference type="Gene3D" id="1.10.260.40">
    <property type="entry name" value="lambda repressor-like DNA-binding domains"/>
    <property type="match status" value="1"/>
</dbReference>
<dbReference type="PANTHER" id="PTHR46797">
    <property type="entry name" value="HTH-TYPE TRANSCRIPTIONAL REGULATOR"/>
    <property type="match status" value="1"/>
</dbReference>
<dbReference type="Proteomes" id="UP001562178">
    <property type="component" value="Unassembled WGS sequence"/>
</dbReference>
<dbReference type="PANTHER" id="PTHR46797:SF23">
    <property type="entry name" value="HTH-TYPE TRANSCRIPTIONAL REGULATOR SUTR"/>
    <property type="match status" value="1"/>
</dbReference>
<dbReference type="Pfam" id="PF01381">
    <property type="entry name" value="HTH_3"/>
    <property type="match status" value="1"/>
</dbReference>
<evidence type="ECO:0000313" key="5">
    <source>
        <dbReference type="EMBL" id="MEY2250100.1"/>
    </source>
</evidence>
<dbReference type="InterPro" id="IPR001387">
    <property type="entry name" value="Cro/C1-type_HTH"/>
</dbReference>
<keyword evidence="6" id="KW-1185">Reference proteome</keyword>
<protein>
    <submittedName>
        <fullName evidence="5">Helix-turn-helix domain-containing protein</fullName>
    </submittedName>
</protein>
<keyword evidence="2" id="KW-0238">DNA-binding</keyword>
<evidence type="ECO:0000313" key="6">
    <source>
        <dbReference type="Proteomes" id="UP001562178"/>
    </source>
</evidence>
<name>A0ABV4AY00_9BURK</name>
<keyword evidence="3" id="KW-0804">Transcription</keyword>
<comment type="caution">
    <text evidence="5">The sequence shown here is derived from an EMBL/GenBank/DDBJ whole genome shotgun (WGS) entry which is preliminary data.</text>
</comment>
<dbReference type="PROSITE" id="PS50943">
    <property type="entry name" value="HTH_CROC1"/>
    <property type="match status" value="1"/>
</dbReference>
<dbReference type="EMBL" id="JBGBDC010000001">
    <property type="protein sequence ID" value="MEY2250100.1"/>
    <property type="molecule type" value="Genomic_DNA"/>
</dbReference>
<sequence>MRVRKCGWLSIVSDMERDESLIVAFADELRARRSALELSQEELAHMVGVNRTYMAKLELAQNQPTLTVLQAIANALAVPLSELLGAVAVRQRRRSASTRSRK</sequence>
<dbReference type="RefSeq" id="WP_369459109.1">
    <property type="nucleotide sequence ID" value="NZ_JBGBDC010000001.1"/>
</dbReference>
<evidence type="ECO:0000259" key="4">
    <source>
        <dbReference type="PROSITE" id="PS50943"/>
    </source>
</evidence>
<evidence type="ECO:0000256" key="2">
    <source>
        <dbReference type="ARBA" id="ARBA00023125"/>
    </source>
</evidence>
<feature type="domain" description="HTH cro/C1-type" evidence="4">
    <location>
        <begin position="29"/>
        <end position="83"/>
    </location>
</feature>
<dbReference type="SMART" id="SM00530">
    <property type="entry name" value="HTH_XRE"/>
    <property type="match status" value="1"/>
</dbReference>
<organism evidence="5 6">
    <name type="scientific">Comamonas sediminis</name>
    <dbReference type="NCBI Taxonomy" id="1783360"/>
    <lineage>
        <taxon>Bacteria</taxon>
        <taxon>Pseudomonadati</taxon>
        <taxon>Pseudomonadota</taxon>
        <taxon>Betaproteobacteria</taxon>
        <taxon>Burkholderiales</taxon>
        <taxon>Comamonadaceae</taxon>
        <taxon>Comamonas</taxon>
    </lineage>
</organism>
<keyword evidence="1" id="KW-0805">Transcription regulation</keyword>
<reference evidence="5 6" key="1">
    <citation type="journal article" date="2016" name="Int. J. Syst. Evol. Microbiol.">
        <title>Description of Comamonas sediminis sp. nov., isolated from lagoon sediments.</title>
        <authorList>
            <person name="Subhash Y."/>
            <person name="Bang J.J."/>
            <person name="You T.H."/>
            <person name="Lee S.S."/>
        </authorList>
    </citation>
    <scope>NUCLEOTIDE SEQUENCE [LARGE SCALE GENOMIC DNA]</scope>
    <source>
        <strain evidence="5 6">JCM 31169</strain>
    </source>
</reference>
<evidence type="ECO:0000256" key="3">
    <source>
        <dbReference type="ARBA" id="ARBA00023163"/>
    </source>
</evidence>
<dbReference type="SUPFAM" id="SSF47413">
    <property type="entry name" value="lambda repressor-like DNA-binding domains"/>
    <property type="match status" value="1"/>
</dbReference>
<gene>
    <name evidence="5" type="ORF">AB7A72_03700</name>
</gene>